<dbReference type="CTD" id="20327723"/>
<dbReference type="AlphaFoldDB" id="A0A074ZYU8"/>
<dbReference type="STRING" id="6198.A0A074ZYU8"/>
<name>A0A074ZYU8_OPIVI</name>
<dbReference type="InterPro" id="IPR014756">
    <property type="entry name" value="Ig_E-set"/>
</dbReference>
<dbReference type="Gene3D" id="2.60.40.770">
    <property type="match status" value="1"/>
</dbReference>
<dbReference type="EMBL" id="KL596697">
    <property type="protein sequence ID" value="KER28505.1"/>
    <property type="molecule type" value="Genomic_DNA"/>
</dbReference>
<evidence type="ECO:0000313" key="2">
    <source>
        <dbReference type="EMBL" id="KER28505.1"/>
    </source>
</evidence>
<dbReference type="Pfam" id="PF02221">
    <property type="entry name" value="E1_DerP2_DerF2"/>
    <property type="match status" value="1"/>
</dbReference>
<feature type="non-terminal residue" evidence="2">
    <location>
        <position position="90"/>
    </location>
</feature>
<proteinExistence type="predicted"/>
<accession>A0A074ZYU8</accession>
<protein>
    <recommendedName>
        <fullName evidence="1">MD-2-related lipid-recognition domain-containing protein</fullName>
    </recommendedName>
</protein>
<dbReference type="KEGG" id="ovi:T265_13556"/>
<dbReference type="SUPFAM" id="SSF81296">
    <property type="entry name" value="E set domains"/>
    <property type="match status" value="1"/>
</dbReference>
<organism evidence="2 3">
    <name type="scientific">Opisthorchis viverrini</name>
    <name type="common">Southeast Asian liver fluke</name>
    <dbReference type="NCBI Taxonomy" id="6198"/>
    <lineage>
        <taxon>Eukaryota</taxon>
        <taxon>Metazoa</taxon>
        <taxon>Spiralia</taxon>
        <taxon>Lophotrochozoa</taxon>
        <taxon>Platyhelminthes</taxon>
        <taxon>Trematoda</taxon>
        <taxon>Digenea</taxon>
        <taxon>Opisthorchiida</taxon>
        <taxon>Opisthorchiata</taxon>
        <taxon>Opisthorchiidae</taxon>
        <taxon>Opisthorchis</taxon>
    </lineage>
</organism>
<feature type="non-terminal residue" evidence="2">
    <location>
        <position position="1"/>
    </location>
</feature>
<dbReference type="Proteomes" id="UP000054324">
    <property type="component" value="Unassembled WGS sequence"/>
</dbReference>
<sequence>PNDANLLKLDVSPCDSDRCILKRGSHVSITIKFKALTDVDAGGHKVEHGERILVLLPQNGLCIHMNPSCPIKTGVEYIYSYSGTVPNTAE</sequence>
<evidence type="ECO:0000313" key="3">
    <source>
        <dbReference type="Proteomes" id="UP000054324"/>
    </source>
</evidence>
<reference evidence="2 3" key="1">
    <citation type="submission" date="2013-11" db="EMBL/GenBank/DDBJ databases">
        <title>Opisthorchis viverrini - life in the bile duct.</title>
        <authorList>
            <person name="Young N.D."/>
            <person name="Nagarajan N."/>
            <person name="Lin S.J."/>
            <person name="Korhonen P.K."/>
            <person name="Jex A.R."/>
            <person name="Hall R.S."/>
            <person name="Safavi-Hemami H."/>
            <person name="Kaewkong W."/>
            <person name="Bertrand D."/>
            <person name="Gao S."/>
            <person name="Seet Q."/>
            <person name="Wongkham S."/>
            <person name="Teh B.T."/>
            <person name="Wongkham C."/>
            <person name="Intapan P.M."/>
            <person name="Maleewong W."/>
            <person name="Yang X."/>
            <person name="Hu M."/>
            <person name="Wang Z."/>
            <person name="Hofmann A."/>
            <person name="Sternberg P.W."/>
            <person name="Tan P."/>
            <person name="Wang J."/>
            <person name="Gasser R.B."/>
        </authorList>
    </citation>
    <scope>NUCLEOTIDE SEQUENCE [LARGE SCALE GENOMIC DNA]</scope>
</reference>
<dbReference type="OrthoDB" id="6489092at2759"/>
<gene>
    <name evidence="2" type="ORF">T265_13556</name>
</gene>
<dbReference type="InterPro" id="IPR003172">
    <property type="entry name" value="ML_dom"/>
</dbReference>
<dbReference type="GeneID" id="20327723"/>
<dbReference type="RefSeq" id="XP_009167739.1">
    <property type="nucleotide sequence ID" value="XM_009169475.1"/>
</dbReference>
<feature type="domain" description="MD-2-related lipid-recognition" evidence="1">
    <location>
        <begin position="8"/>
        <end position="87"/>
    </location>
</feature>
<keyword evidence="3" id="KW-1185">Reference proteome</keyword>
<evidence type="ECO:0000259" key="1">
    <source>
        <dbReference type="Pfam" id="PF02221"/>
    </source>
</evidence>